<keyword evidence="5" id="KW-0548">Nucleotidyltransferase</keyword>
<dbReference type="EC" id="2.7.7.48" evidence="2"/>
<dbReference type="GO" id="GO:0019079">
    <property type="term" value="P:viral genome replication"/>
    <property type="evidence" value="ECO:0007669"/>
    <property type="project" value="InterPro"/>
</dbReference>
<dbReference type="PROSITE" id="PS50523">
    <property type="entry name" value="RDRP_DSRNA_REO"/>
    <property type="match status" value="1"/>
</dbReference>
<dbReference type="GO" id="GO:0003968">
    <property type="term" value="F:RNA-directed RNA polymerase activity"/>
    <property type="evidence" value="ECO:0007669"/>
    <property type="project" value="UniProtKB-KW"/>
</dbReference>
<dbReference type="InterPro" id="IPR007097">
    <property type="entry name" value="RNA-dir_pol_reovirus"/>
</dbReference>
<protein>
    <recommendedName>
        <fullName evidence="2">RNA-directed RNA polymerase</fullName>
        <ecNumber evidence="2">2.7.7.48</ecNumber>
    </recommendedName>
</protein>
<evidence type="ECO:0000256" key="2">
    <source>
        <dbReference type="ARBA" id="ARBA00012494"/>
    </source>
</evidence>
<organism evidence="9">
    <name type="scientific">Baku virus</name>
    <dbReference type="NCBI Taxonomy" id="1484571"/>
    <lineage>
        <taxon>Viruses</taxon>
        <taxon>Riboviria</taxon>
        <taxon>Orthornavirae</taxon>
        <taxon>Duplornaviricota</taxon>
        <taxon>Resentoviricetes</taxon>
        <taxon>Reovirales</taxon>
        <taxon>Sedoreoviridae</taxon>
        <taxon>Orbivirus</taxon>
    </lineage>
</organism>
<evidence type="ECO:0000313" key="9">
    <source>
        <dbReference type="EMBL" id="ATW68818.1"/>
    </source>
</evidence>
<evidence type="ECO:0000256" key="4">
    <source>
        <dbReference type="ARBA" id="ARBA00022679"/>
    </source>
</evidence>
<keyword evidence="3 9" id="KW-0696">RNA-directed RNA polymerase</keyword>
<dbReference type="EMBL" id="KY023339">
    <property type="protein sequence ID" value="ATW68818.1"/>
    <property type="molecule type" value="Genomic_RNA"/>
</dbReference>
<evidence type="ECO:0000256" key="6">
    <source>
        <dbReference type="ARBA" id="ARBA00022741"/>
    </source>
</evidence>
<dbReference type="InterPro" id="IPR043502">
    <property type="entry name" value="DNA/RNA_pol_sf"/>
</dbReference>
<dbReference type="GO" id="GO:0000166">
    <property type="term" value="F:nucleotide binding"/>
    <property type="evidence" value="ECO:0007669"/>
    <property type="project" value="UniProtKB-KW"/>
</dbReference>
<dbReference type="GO" id="GO:0003723">
    <property type="term" value="F:RNA binding"/>
    <property type="evidence" value="ECO:0007669"/>
    <property type="project" value="InterPro"/>
</dbReference>
<evidence type="ECO:0000259" key="8">
    <source>
        <dbReference type="PROSITE" id="PS50523"/>
    </source>
</evidence>
<sequence length="1285" mass="145382">MAAVGHRVELVVDALRLLYPSINVNQPVFEFYKYAPWKGKCHELKTEKYGLPVLRERAWREVFTGFAPTDQGESLLDIFQASIRPPEEVDPEEEFTRHYSVREEVGHLDEYVRARGREESQVFGDLPLKQWASLMVALAKQTKHVPLGVEFMVAFVCRYGDPFHQSTRDLSRVSDEAVSTTIMLMFEMSIAESIQEFNVWYRLREETITSEVEIGGVSFTFYDIIRELYKLLIPHPKKVCNMLRATYSWYVKSWGTAASNVRVLVSTASDDRNAKDVSYEGFRQITNPYSKLILASAFHKAALTANIRKLREAIEYSSALARLPLDLPVFRRLLPRVYTSAFDPTERSHVILASLMLSVQVMSGYGRAWVKNKGDDESKLMKPHPENFVSRLSRGTEELFVRAYQEARQHGFDIIPPEDMYSSLLRLAKNTSSGFSTTVQVQKRYGPHAERRVQNVPITSRQKSLFLLREGHRIFSREMMEARYDTPTSYQTRGSRDVPIKATRTIYAINVNVLAPQHILTLPLNEYFARAGGPTHPSAREIGGKVIIGDLEATGSRVVDAADTFRNTGDATIWTLALDYSDYDTHMSQDNFREGMLNGMRYALRDKTDLRYDSWTVDDLIRCGYGPGRVLRTLWNGKRAVFRMDRSVYESLPEADRIPPSDAPFRFRPPGTAPIRSVSCVSPARTQDVVLVSPWDGSDLALVTTHLSGENSTLVANSLHNMAMGRIIQEEVARGSPNTIEVLSEMYVGDDTLHYTRLLTADPARVDCAIQRIFRTVELCGHEASAAKTTYLPFSAEKTQTHAKQGIYIPQDRMMIISSERRKDIEDVGGYLRAQCTTFITKVSRGFSEELAHIILLFKSSLVGFRKCKSTIKTNDGVYRTRKFDSDEDGYTLCRIRHPMILYSPLDWNGVGVCPFAMNVVLTAELHADLILLDERYAQHAQTNMHLLTHPPLWNENMADKRQIRTATPMGLYSRITRPTVRAVLADPVALEAVKQIPTMGLGPTELSSTMMHAALLKEKRARMLLSTGYEEEYQRSLSNWAPRYQLRVPTGGELNSSFSKIFHVSVERLPSRNVAFPDQNLSPGFYAQKMALGPRYGPRSRMSYIDRIDTILRADIVMRGVVTADTIMRMLEKIGADHSPDDLATIFQLLNLDARVARRLAEYVTADRVRFDAFSLNKRGICGDEFSMSLEVCTDASRDTHIVLPVELSPTERDACILHAEQLRMVIAALTGSDARITLSARPEHRAAIRAARIKGRLPRQRLVRMAARAIRSASLAVAEAQFT</sequence>
<dbReference type="SUPFAM" id="SSF56672">
    <property type="entry name" value="DNA/RNA polymerases"/>
    <property type="match status" value="2"/>
</dbReference>
<keyword evidence="7" id="KW-0693">Viral RNA replication</keyword>
<evidence type="ECO:0000256" key="7">
    <source>
        <dbReference type="ARBA" id="ARBA00022953"/>
    </source>
</evidence>
<dbReference type="Pfam" id="PF05788">
    <property type="entry name" value="Orbi_VP1"/>
    <property type="match status" value="1"/>
</dbReference>
<accession>A0A3P8MIE2</accession>
<keyword evidence="6" id="KW-0547">Nucleotide-binding</keyword>
<dbReference type="InterPro" id="IPR008723">
    <property type="entry name" value="RNA_pol_orbivir"/>
</dbReference>
<keyword evidence="4" id="KW-0808">Transferase</keyword>
<feature type="domain" description="RdRp catalytic" evidence="8">
    <location>
        <begin position="546"/>
        <end position="797"/>
    </location>
</feature>
<gene>
    <name evidence="9" type="primary">RdRp</name>
</gene>
<proteinExistence type="inferred from homology"/>
<comment type="similarity">
    <text evidence="1">Belongs to the reoviridae RNA-directed RNA polymerase family.</text>
</comment>
<evidence type="ECO:0000256" key="3">
    <source>
        <dbReference type="ARBA" id="ARBA00022484"/>
    </source>
</evidence>
<evidence type="ECO:0000256" key="1">
    <source>
        <dbReference type="ARBA" id="ARBA00009581"/>
    </source>
</evidence>
<name>A0A3P8MIE2_9REOV</name>
<reference evidence="9" key="1">
    <citation type="submission" date="2016-10" db="EMBL/GenBank/DDBJ databases">
        <title>Genetic diversity of tick-borne orbiviruses.</title>
        <authorList>
            <person name="Eremyan A.A."/>
            <person name="Alkhovsky S.V."/>
            <person name="Shchetinin A.M."/>
        </authorList>
    </citation>
    <scope>NUCLEOTIDE SEQUENCE</scope>
    <source>
        <strain evidence="9">LEIV-2275Uz</strain>
    </source>
</reference>
<evidence type="ECO:0000256" key="5">
    <source>
        <dbReference type="ARBA" id="ARBA00022695"/>
    </source>
</evidence>
<dbReference type="GO" id="GO:0006351">
    <property type="term" value="P:DNA-templated transcription"/>
    <property type="evidence" value="ECO:0007669"/>
    <property type="project" value="InterPro"/>
</dbReference>